<sequence length="85" mass="9153">MDFTRGRIVCSKAGRDKGLYFAVLAEQNGRVLLANGSQHKLAKPKAKNPAHLAMTAKVLPPALMENDKLLTQAIAEQISAPPQTT</sequence>
<dbReference type="GO" id="GO:0005840">
    <property type="term" value="C:ribosome"/>
    <property type="evidence" value="ECO:0007669"/>
    <property type="project" value="UniProtKB-KW"/>
</dbReference>
<dbReference type="InterPro" id="IPR041985">
    <property type="entry name" value="Ribosomal_eL14_KOW"/>
</dbReference>
<keyword evidence="1" id="KW-0689">Ribosomal protein</keyword>
<comment type="caution">
    <text evidence="3">The sequence shown here is derived from an EMBL/GenBank/DDBJ whole genome shotgun (WGS) entry which is preliminary data.</text>
</comment>
<keyword evidence="2" id="KW-0687">Ribonucleoprotein</keyword>
<gene>
    <name evidence="3" type="ORF">SDC9_164135</name>
</gene>
<evidence type="ECO:0000313" key="3">
    <source>
        <dbReference type="EMBL" id="MPN16788.1"/>
    </source>
</evidence>
<protein>
    <recommendedName>
        <fullName evidence="4">KOW domain-containing protein</fullName>
    </recommendedName>
</protein>
<dbReference type="SUPFAM" id="SSF50104">
    <property type="entry name" value="Translation proteins SH3-like domain"/>
    <property type="match status" value="1"/>
</dbReference>
<organism evidence="3">
    <name type="scientific">bioreactor metagenome</name>
    <dbReference type="NCBI Taxonomy" id="1076179"/>
    <lineage>
        <taxon>unclassified sequences</taxon>
        <taxon>metagenomes</taxon>
        <taxon>ecological metagenomes</taxon>
    </lineage>
</organism>
<evidence type="ECO:0008006" key="4">
    <source>
        <dbReference type="Google" id="ProtNLM"/>
    </source>
</evidence>
<proteinExistence type="predicted"/>
<dbReference type="CDD" id="cd06088">
    <property type="entry name" value="KOW_RPL14"/>
    <property type="match status" value="1"/>
</dbReference>
<dbReference type="InterPro" id="IPR008991">
    <property type="entry name" value="Translation_prot_SH3-like_sf"/>
</dbReference>
<accession>A0A645FQR6</accession>
<dbReference type="EMBL" id="VSSQ01063786">
    <property type="protein sequence ID" value="MPN16788.1"/>
    <property type="molecule type" value="Genomic_DNA"/>
</dbReference>
<dbReference type="AlphaFoldDB" id="A0A645FQR6"/>
<dbReference type="GO" id="GO:1990904">
    <property type="term" value="C:ribonucleoprotein complex"/>
    <property type="evidence" value="ECO:0007669"/>
    <property type="project" value="UniProtKB-KW"/>
</dbReference>
<evidence type="ECO:0000256" key="1">
    <source>
        <dbReference type="ARBA" id="ARBA00022980"/>
    </source>
</evidence>
<name>A0A645FQR6_9ZZZZ</name>
<evidence type="ECO:0000256" key="2">
    <source>
        <dbReference type="ARBA" id="ARBA00023274"/>
    </source>
</evidence>
<reference evidence="3" key="1">
    <citation type="submission" date="2019-08" db="EMBL/GenBank/DDBJ databases">
        <authorList>
            <person name="Kucharzyk K."/>
            <person name="Murdoch R.W."/>
            <person name="Higgins S."/>
            <person name="Loffler F."/>
        </authorList>
    </citation>
    <scope>NUCLEOTIDE SEQUENCE</scope>
</reference>